<dbReference type="Proteomes" id="UP000054485">
    <property type="component" value="Unassembled WGS sequence"/>
</dbReference>
<proteinExistence type="predicted"/>
<feature type="compositionally biased region" description="Polar residues" evidence="1">
    <location>
        <begin position="235"/>
        <end position="262"/>
    </location>
</feature>
<dbReference type="HOGENOM" id="CLU_980644_0_0_1"/>
<dbReference type="OrthoDB" id="2683605at2759"/>
<reference evidence="2 3" key="1">
    <citation type="submission" date="2014-04" db="EMBL/GenBank/DDBJ databases">
        <authorList>
            <consortium name="DOE Joint Genome Institute"/>
            <person name="Kuo A."/>
            <person name="Ruytinx J."/>
            <person name="Rineau F."/>
            <person name="Colpaert J."/>
            <person name="Kohler A."/>
            <person name="Nagy L.G."/>
            <person name="Floudas D."/>
            <person name="Copeland A."/>
            <person name="Barry K.W."/>
            <person name="Cichocki N."/>
            <person name="Veneault-Fourrey C."/>
            <person name="LaButti K."/>
            <person name="Lindquist E.A."/>
            <person name="Lipzen A."/>
            <person name="Lundell T."/>
            <person name="Morin E."/>
            <person name="Murat C."/>
            <person name="Sun H."/>
            <person name="Tunlid A."/>
            <person name="Henrissat B."/>
            <person name="Grigoriev I.V."/>
            <person name="Hibbett D.S."/>
            <person name="Martin F."/>
            <person name="Nordberg H.P."/>
            <person name="Cantor M.N."/>
            <person name="Hua S.X."/>
        </authorList>
    </citation>
    <scope>NUCLEOTIDE SEQUENCE [LARGE SCALE GENOMIC DNA]</scope>
    <source>
        <strain evidence="2 3">UH-Slu-Lm8-n1</strain>
    </source>
</reference>
<dbReference type="InParanoid" id="A0A0C9ZE29"/>
<gene>
    <name evidence="2" type="ORF">CY34DRAFT_95522</name>
</gene>
<name>A0A0C9ZE29_9AGAM</name>
<organism evidence="2 3">
    <name type="scientific">Suillus luteus UH-Slu-Lm8-n1</name>
    <dbReference type="NCBI Taxonomy" id="930992"/>
    <lineage>
        <taxon>Eukaryota</taxon>
        <taxon>Fungi</taxon>
        <taxon>Dikarya</taxon>
        <taxon>Basidiomycota</taxon>
        <taxon>Agaricomycotina</taxon>
        <taxon>Agaricomycetes</taxon>
        <taxon>Agaricomycetidae</taxon>
        <taxon>Boletales</taxon>
        <taxon>Suillineae</taxon>
        <taxon>Suillaceae</taxon>
        <taxon>Suillus</taxon>
    </lineage>
</organism>
<dbReference type="AlphaFoldDB" id="A0A0C9ZE29"/>
<reference evidence="3" key="2">
    <citation type="submission" date="2015-01" db="EMBL/GenBank/DDBJ databases">
        <title>Evolutionary Origins and Diversification of the Mycorrhizal Mutualists.</title>
        <authorList>
            <consortium name="DOE Joint Genome Institute"/>
            <consortium name="Mycorrhizal Genomics Consortium"/>
            <person name="Kohler A."/>
            <person name="Kuo A."/>
            <person name="Nagy L.G."/>
            <person name="Floudas D."/>
            <person name="Copeland A."/>
            <person name="Barry K.W."/>
            <person name="Cichocki N."/>
            <person name="Veneault-Fourrey C."/>
            <person name="LaButti K."/>
            <person name="Lindquist E.A."/>
            <person name="Lipzen A."/>
            <person name="Lundell T."/>
            <person name="Morin E."/>
            <person name="Murat C."/>
            <person name="Riley R."/>
            <person name="Ohm R."/>
            <person name="Sun H."/>
            <person name="Tunlid A."/>
            <person name="Henrissat B."/>
            <person name="Grigoriev I.V."/>
            <person name="Hibbett D.S."/>
            <person name="Martin F."/>
        </authorList>
    </citation>
    <scope>NUCLEOTIDE SEQUENCE [LARGE SCALE GENOMIC DNA]</scope>
    <source>
        <strain evidence="3">UH-Slu-Lm8-n1</strain>
    </source>
</reference>
<protein>
    <submittedName>
        <fullName evidence="2">Unplaced genomic scaffold CY34scaffold_460, whole genome shotgun sequence</fullName>
    </submittedName>
</protein>
<sequence length="284" mass="32240">MIAAETQLLWMVECGFTQSQVVIMMKMEDILLSHKELLLIPMILVKERKKYVSPTENSVAWNQTCEEGLVQTYSGFVPEHTSDKLFEPVVAMRHEWIDIESIKYFVWVKSGDQRINLATSPTAHVSLQTLFPNIDMDTITDALNHDLNLVKAMMSSTLDLIKLSVNHRHVLTPSTLTFNWELDNSSMSVAVYETAHSHYCDWYRRQFSGMKHCHVDNPTMDENTRPSIRRALSSGHVQTDNPENTKPSTSCEYISDTSDETVSPSELATLATESFFGLSDDSNV</sequence>
<evidence type="ECO:0000313" key="3">
    <source>
        <dbReference type="Proteomes" id="UP000054485"/>
    </source>
</evidence>
<feature type="region of interest" description="Disordered" evidence="1">
    <location>
        <begin position="233"/>
        <end position="262"/>
    </location>
</feature>
<evidence type="ECO:0000313" key="2">
    <source>
        <dbReference type="EMBL" id="KIK35755.1"/>
    </source>
</evidence>
<accession>A0A0C9ZE29</accession>
<dbReference type="EMBL" id="KN835591">
    <property type="protein sequence ID" value="KIK35755.1"/>
    <property type="molecule type" value="Genomic_DNA"/>
</dbReference>
<keyword evidence="3" id="KW-1185">Reference proteome</keyword>
<evidence type="ECO:0000256" key="1">
    <source>
        <dbReference type="SAM" id="MobiDB-lite"/>
    </source>
</evidence>